<keyword evidence="3" id="KW-1185">Reference proteome</keyword>
<evidence type="ECO:0000256" key="1">
    <source>
        <dbReference type="SAM" id="MobiDB-lite"/>
    </source>
</evidence>
<organism evidence="2 3">
    <name type="scientific">Hymenobacter negativus</name>
    <dbReference type="NCBI Taxonomy" id="2795026"/>
    <lineage>
        <taxon>Bacteria</taxon>
        <taxon>Pseudomonadati</taxon>
        <taxon>Bacteroidota</taxon>
        <taxon>Cytophagia</taxon>
        <taxon>Cytophagales</taxon>
        <taxon>Hymenobacteraceae</taxon>
        <taxon>Hymenobacter</taxon>
    </lineage>
</organism>
<evidence type="ECO:0000313" key="2">
    <source>
        <dbReference type="EMBL" id="MBH8558982.1"/>
    </source>
</evidence>
<name>A0ABS0Q8G6_9BACT</name>
<comment type="caution">
    <text evidence="2">The sequence shown here is derived from an EMBL/GenBank/DDBJ whole genome shotgun (WGS) entry which is preliminary data.</text>
</comment>
<reference evidence="2 3" key="1">
    <citation type="submission" date="2020-12" db="EMBL/GenBank/DDBJ databases">
        <title>Hymenobacter sp.</title>
        <authorList>
            <person name="Kim M.K."/>
        </authorList>
    </citation>
    <scope>NUCLEOTIDE SEQUENCE [LARGE SCALE GENOMIC DNA]</scope>
    <source>
        <strain evidence="2 3">BT442</strain>
    </source>
</reference>
<dbReference type="EMBL" id="JAEDAE010000005">
    <property type="protein sequence ID" value="MBH8558982.1"/>
    <property type="molecule type" value="Genomic_DNA"/>
</dbReference>
<protein>
    <submittedName>
        <fullName evidence="2">Uncharacterized protein</fullName>
    </submittedName>
</protein>
<proteinExistence type="predicted"/>
<evidence type="ECO:0000313" key="3">
    <source>
        <dbReference type="Proteomes" id="UP000625631"/>
    </source>
</evidence>
<feature type="compositionally biased region" description="Pro residues" evidence="1">
    <location>
        <begin position="29"/>
        <end position="43"/>
    </location>
</feature>
<dbReference type="Proteomes" id="UP000625631">
    <property type="component" value="Unassembled WGS sequence"/>
</dbReference>
<feature type="region of interest" description="Disordered" evidence="1">
    <location>
        <begin position="1"/>
        <end position="46"/>
    </location>
</feature>
<accession>A0ABS0Q8G6</accession>
<dbReference type="RefSeq" id="WP_198075833.1">
    <property type="nucleotide sequence ID" value="NZ_JAEDAE010000005.1"/>
</dbReference>
<sequence>MLSANRLSAPAATPSLQSPAPRPALDLPPYNPDQHVPPPPPMPTLTVTPKGVLHLHSSLRERLGLHECQPIDLVPPVWKSLFWHLDLRKCAPRQIYWHAKKLRADGISLPPGLVTENLLFYLLPGEPGHAGYYPLLAANTLDPAFYAHLAQ</sequence>
<gene>
    <name evidence="2" type="ORF">I7X13_13030</name>
</gene>